<dbReference type="EMBL" id="CP063450">
    <property type="protein sequence ID" value="QOV98446.1"/>
    <property type="molecule type" value="Genomic_DNA"/>
</dbReference>
<reference evidence="1 2" key="1">
    <citation type="submission" date="2020-10" db="EMBL/GenBank/DDBJ databases">
        <title>Whole genome sequence of oil-degrading bacteria Rhodococcus pyridinivorans strain 5Ap.</title>
        <authorList>
            <person name="Akhremchuk A.E."/>
            <person name="Valentovich L.N."/>
            <person name="Charniauskaya M.I."/>
            <person name="Bukliarevich H.A."/>
            <person name="Titok M.A."/>
        </authorList>
    </citation>
    <scope>NUCLEOTIDE SEQUENCE [LARGE SCALE GENOMIC DNA]</scope>
    <source>
        <strain evidence="1 2">5Ap</strain>
    </source>
</reference>
<proteinExistence type="predicted"/>
<evidence type="ECO:0000313" key="1">
    <source>
        <dbReference type="EMBL" id="QOV98446.1"/>
    </source>
</evidence>
<dbReference type="AlphaFoldDB" id="A0A419Z3J9"/>
<protein>
    <submittedName>
        <fullName evidence="1">HAD-IB family phosphatase</fullName>
    </submittedName>
</protein>
<dbReference type="Gene3D" id="3.40.50.1000">
    <property type="entry name" value="HAD superfamily/HAD-like"/>
    <property type="match status" value="1"/>
</dbReference>
<name>A0A419Z3J9_9NOCA</name>
<evidence type="ECO:0000313" key="2">
    <source>
        <dbReference type="Proteomes" id="UP000593818"/>
    </source>
</evidence>
<keyword evidence="2" id="KW-1185">Reference proteome</keyword>
<dbReference type="RefSeq" id="WP_120284977.1">
    <property type="nucleotide sequence ID" value="NZ_CP063450.1"/>
</dbReference>
<dbReference type="Proteomes" id="UP000593818">
    <property type="component" value="Chromosome"/>
</dbReference>
<dbReference type="Pfam" id="PF12710">
    <property type="entry name" value="HAD"/>
    <property type="match status" value="1"/>
</dbReference>
<organism evidence="1 2">
    <name type="scientific">Rhodococcus pyridinivorans</name>
    <dbReference type="NCBI Taxonomy" id="103816"/>
    <lineage>
        <taxon>Bacteria</taxon>
        <taxon>Bacillati</taxon>
        <taxon>Actinomycetota</taxon>
        <taxon>Actinomycetes</taxon>
        <taxon>Mycobacteriales</taxon>
        <taxon>Nocardiaceae</taxon>
        <taxon>Rhodococcus</taxon>
    </lineage>
</organism>
<dbReference type="NCBIfam" id="TIGR01488">
    <property type="entry name" value="HAD-SF-IB"/>
    <property type="match status" value="1"/>
</dbReference>
<dbReference type="InterPro" id="IPR036412">
    <property type="entry name" value="HAD-like_sf"/>
</dbReference>
<dbReference type="InterPro" id="IPR023214">
    <property type="entry name" value="HAD_sf"/>
</dbReference>
<dbReference type="SUPFAM" id="SSF56784">
    <property type="entry name" value="HAD-like"/>
    <property type="match status" value="1"/>
</dbReference>
<accession>A0A419Z3J9</accession>
<sequence>MPTRLHVFDMDGTLLNGAAALELSTFFGRRDVGLEIEQLWHAGQITDFDFWSTLLEVCAHATEDDLDAAFEQAAWLDGITDTFDDIRRRGEIAIVISQSPAFFVQRLRNWGAHEAYGSDVVIGQTLSEEATLSPQAKVHITRDALERYDIEPADCVAYGDSSSDVELFGWLPNTVAVNASPLVSELAAVQYQGNDLRQAYALGRKLLSASTPS</sequence>
<gene>
    <name evidence="1" type="ORF">INP59_21910</name>
</gene>